<reference evidence="3" key="2">
    <citation type="submission" date="2008-08" db="EMBL/GenBank/DDBJ databases">
        <authorList>
            <consortium name="Diatom Consortium"/>
            <person name="Grigoriev I."/>
            <person name="Grimwood J."/>
            <person name="Kuo A."/>
            <person name="Otillar R.P."/>
            <person name="Salamov A."/>
            <person name="Detter J.C."/>
            <person name="Lindquist E."/>
            <person name="Shapiro H."/>
            <person name="Lucas S."/>
            <person name="Glavina del Rio T."/>
            <person name="Pitluck S."/>
            <person name="Rokhsar D."/>
            <person name="Bowler C."/>
        </authorList>
    </citation>
    <scope>GENOME REANNOTATION</scope>
    <source>
        <strain evidence="3">CCAP 1055/1</strain>
    </source>
</reference>
<feature type="compositionally biased region" description="Basic and acidic residues" evidence="1">
    <location>
        <begin position="1"/>
        <end position="12"/>
    </location>
</feature>
<dbReference type="PaxDb" id="2850-Phatr48498"/>
<name>B7G7G8_PHATC</name>
<evidence type="ECO:0000313" key="2">
    <source>
        <dbReference type="EMBL" id="EEC45362.1"/>
    </source>
</evidence>
<dbReference type="KEGG" id="pti:PHATRDRAFT_48498"/>
<dbReference type="AlphaFoldDB" id="B7G7G8"/>
<accession>B7G7G8</accession>
<dbReference type="InParanoid" id="B7G7G8"/>
<feature type="region of interest" description="Disordered" evidence="1">
    <location>
        <begin position="1"/>
        <end position="26"/>
    </location>
</feature>
<evidence type="ECO:0000256" key="1">
    <source>
        <dbReference type="SAM" id="MobiDB-lite"/>
    </source>
</evidence>
<gene>
    <name evidence="2" type="ORF">PHATRDRAFT_48498</name>
</gene>
<keyword evidence="3" id="KW-1185">Reference proteome</keyword>
<dbReference type="EMBL" id="CM000620">
    <property type="protein sequence ID" value="EEC45362.1"/>
    <property type="molecule type" value="Genomic_DNA"/>
</dbReference>
<reference evidence="2 3" key="1">
    <citation type="journal article" date="2008" name="Nature">
        <title>The Phaeodactylum genome reveals the evolutionary history of diatom genomes.</title>
        <authorList>
            <person name="Bowler C."/>
            <person name="Allen A.E."/>
            <person name="Badger J.H."/>
            <person name="Grimwood J."/>
            <person name="Jabbari K."/>
            <person name="Kuo A."/>
            <person name="Maheswari U."/>
            <person name="Martens C."/>
            <person name="Maumus F."/>
            <person name="Otillar R.P."/>
            <person name="Rayko E."/>
            <person name="Salamov A."/>
            <person name="Vandepoele K."/>
            <person name="Beszteri B."/>
            <person name="Gruber A."/>
            <person name="Heijde M."/>
            <person name="Katinka M."/>
            <person name="Mock T."/>
            <person name="Valentin K."/>
            <person name="Verret F."/>
            <person name="Berges J.A."/>
            <person name="Brownlee C."/>
            <person name="Cadoret J.P."/>
            <person name="Chiovitti A."/>
            <person name="Choi C.J."/>
            <person name="Coesel S."/>
            <person name="De Martino A."/>
            <person name="Detter J.C."/>
            <person name="Durkin C."/>
            <person name="Falciatore A."/>
            <person name="Fournet J."/>
            <person name="Haruta M."/>
            <person name="Huysman M.J."/>
            <person name="Jenkins B.D."/>
            <person name="Jiroutova K."/>
            <person name="Jorgensen R.E."/>
            <person name="Joubert Y."/>
            <person name="Kaplan A."/>
            <person name="Kroger N."/>
            <person name="Kroth P.G."/>
            <person name="La Roche J."/>
            <person name="Lindquist E."/>
            <person name="Lommer M."/>
            <person name="Martin-Jezequel V."/>
            <person name="Lopez P.J."/>
            <person name="Lucas S."/>
            <person name="Mangogna M."/>
            <person name="McGinnis K."/>
            <person name="Medlin L.K."/>
            <person name="Montsant A."/>
            <person name="Oudot-Le Secq M.P."/>
            <person name="Napoli C."/>
            <person name="Obornik M."/>
            <person name="Parker M.S."/>
            <person name="Petit J.L."/>
            <person name="Porcel B.M."/>
            <person name="Poulsen N."/>
            <person name="Robison M."/>
            <person name="Rychlewski L."/>
            <person name="Rynearson T.A."/>
            <person name="Schmutz J."/>
            <person name="Shapiro H."/>
            <person name="Siaut M."/>
            <person name="Stanley M."/>
            <person name="Sussman M.R."/>
            <person name="Taylor A.R."/>
            <person name="Vardi A."/>
            <person name="von Dassow P."/>
            <person name="Vyverman W."/>
            <person name="Willis A."/>
            <person name="Wyrwicz L.S."/>
            <person name="Rokhsar D.S."/>
            <person name="Weissenbach J."/>
            <person name="Armbrust E.V."/>
            <person name="Green B.R."/>
            <person name="Van de Peer Y."/>
            <person name="Grigoriev I.V."/>
        </authorList>
    </citation>
    <scope>NUCLEOTIDE SEQUENCE [LARGE SCALE GENOMIC DNA]</scope>
    <source>
        <strain evidence="2 3">CCAP 1055/1</strain>
    </source>
</reference>
<protein>
    <submittedName>
        <fullName evidence="2">Uncharacterized protein</fullName>
    </submittedName>
</protein>
<dbReference type="GeneID" id="7194935"/>
<sequence length="504" mass="56126">MKMKSPDIERGRVVPTKTTQTEIGARPRKHDPCVITAIGLFLAETGKKQGRGSRTRVATFTGKGAVEVSNWEAFPPVITRFNMEKSDIIGFPEIKAVIPWLLESAFPKLLRTLPMEITVEIEHQRVRELSLSEFISLKLMENTFHTGWHPVGVALRVMNEMLRIQRELGHSAASTLAEDPSEGVTARDFYGIVRAVEVSTFREIVGPLVMVNIYLSEGDSLAVADLVSEVEWMHALGCPPGSCLSTFQPLKTAWESTNTNGQLCATANFIRRAAVLMVVMRAARIPGMIAEEDGSTHSEWFLPAIERGWLTVGRVGNILIATVEIAMLEVLAGNVGERTLVKYAIVTRAIEIAEMKLPEQCFYKWNHWLAADLQQTRFFDEYVRVGDTTKPRNAQRACRRVLKANYAEGASLLTARNVWVADITQAPFTLVITEETSWLVPLFSERVAKIPEKLRWYKLYGAHTPSLAIAPGFHPSSRIEVCGVGGMRKLRLRYASLQTHGVGG</sequence>
<dbReference type="RefSeq" id="XP_002183144.1">
    <property type="nucleotide sequence ID" value="XM_002183108.1"/>
</dbReference>
<proteinExistence type="predicted"/>
<dbReference type="Proteomes" id="UP000000759">
    <property type="component" value="Chromosome 18"/>
</dbReference>
<organism evidence="2 3">
    <name type="scientific">Phaeodactylum tricornutum (strain CCAP 1055/1)</name>
    <dbReference type="NCBI Taxonomy" id="556484"/>
    <lineage>
        <taxon>Eukaryota</taxon>
        <taxon>Sar</taxon>
        <taxon>Stramenopiles</taxon>
        <taxon>Ochrophyta</taxon>
        <taxon>Bacillariophyta</taxon>
        <taxon>Bacillariophyceae</taxon>
        <taxon>Bacillariophycidae</taxon>
        <taxon>Naviculales</taxon>
        <taxon>Phaeodactylaceae</taxon>
        <taxon>Phaeodactylum</taxon>
    </lineage>
</organism>
<evidence type="ECO:0000313" key="3">
    <source>
        <dbReference type="Proteomes" id="UP000000759"/>
    </source>
</evidence>